<reference evidence="8 9" key="1">
    <citation type="submission" date="2024-01" db="EMBL/GenBank/DDBJ databases">
        <authorList>
            <person name="Alioto T."/>
            <person name="Alioto T."/>
            <person name="Gomez Garrido J."/>
        </authorList>
    </citation>
    <scope>NUCLEOTIDE SEQUENCE [LARGE SCALE GENOMIC DNA]</scope>
</reference>
<comment type="caution">
    <text evidence="6">Lacks conserved residue(s) required for the propagation of feature annotation.</text>
</comment>
<keyword evidence="2 6" id="KW-0813">Transport</keyword>
<feature type="transmembrane region" description="Helical" evidence="6">
    <location>
        <begin position="12"/>
        <end position="37"/>
    </location>
</feature>
<evidence type="ECO:0000256" key="1">
    <source>
        <dbReference type="ARBA" id="ARBA00004141"/>
    </source>
</evidence>
<dbReference type="GO" id="GO:0015175">
    <property type="term" value="F:neutral L-amino acid transmembrane transporter activity"/>
    <property type="evidence" value="ECO:0007669"/>
    <property type="project" value="TreeGrafter"/>
</dbReference>
<dbReference type="InterPro" id="IPR050746">
    <property type="entry name" value="DAACS"/>
</dbReference>
<dbReference type="InterPro" id="IPR001991">
    <property type="entry name" value="Na-dicarboxylate_symporter"/>
</dbReference>
<dbReference type="PANTHER" id="PTHR11958:SF63">
    <property type="entry name" value="AMINO ACID TRANSPORTER"/>
    <property type="match status" value="1"/>
</dbReference>
<keyword evidence="9" id="KW-1185">Reference proteome</keyword>
<dbReference type="PANTHER" id="PTHR11958">
    <property type="entry name" value="SODIUM/DICARBOXYLATE SYMPORTER-RELATED"/>
    <property type="match status" value="1"/>
</dbReference>
<sequence length="136" mass="15093">MRDPYETGHGVAMYTLTVITGLLIHSFFTLPLIYFVISSATLPVTFHCIEENHSMDKQLTRFMLPIGTTMNMDGAALYEAEDKISLSVSIRSISRQQELSSSSYPEHTSVPPADVNSNETHSAEAALKRKRGEKSV</sequence>
<dbReference type="AlphaFoldDB" id="A0AAV1NDX6"/>
<keyword evidence="3 6" id="KW-0812">Transmembrane</keyword>
<evidence type="ECO:0000256" key="3">
    <source>
        <dbReference type="ARBA" id="ARBA00022692"/>
    </source>
</evidence>
<evidence type="ECO:0000256" key="2">
    <source>
        <dbReference type="ARBA" id="ARBA00022448"/>
    </source>
</evidence>
<gene>
    <name evidence="8" type="ORF">FSCOSCO3_A013628</name>
</gene>
<comment type="caution">
    <text evidence="8">The sequence shown here is derived from an EMBL/GenBank/DDBJ whole genome shotgun (WGS) entry which is preliminary data.</text>
</comment>
<feature type="region of interest" description="Disordered" evidence="7">
    <location>
        <begin position="97"/>
        <end position="136"/>
    </location>
</feature>
<evidence type="ECO:0000256" key="7">
    <source>
        <dbReference type="SAM" id="MobiDB-lite"/>
    </source>
</evidence>
<dbReference type="EMBL" id="CAWUFR010000030">
    <property type="protein sequence ID" value="CAK6957759.1"/>
    <property type="molecule type" value="Genomic_DNA"/>
</dbReference>
<comment type="subcellular location">
    <subcellularLocation>
        <location evidence="1 6">Membrane</location>
        <topology evidence="1 6">Multi-pass membrane protein</topology>
    </subcellularLocation>
</comment>
<dbReference type="Pfam" id="PF00375">
    <property type="entry name" value="SDF"/>
    <property type="match status" value="1"/>
</dbReference>
<organism evidence="8 9">
    <name type="scientific">Scomber scombrus</name>
    <name type="common">Atlantic mackerel</name>
    <name type="synonym">Scomber vernalis</name>
    <dbReference type="NCBI Taxonomy" id="13677"/>
    <lineage>
        <taxon>Eukaryota</taxon>
        <taxon>Metazoa</taxon>
        <taxon>Chordata</taxon>
        <taxon>Craniata</taxon>
        <taxon>Vertebrata</taxon>
        <taxon>Euteleostomi</taxon>
        <taxon>Actinopterygii</taxon>
        <taxon>Neopterygii</taxon>
        <taxon>Teleostei</taxon>
        <taxon>Neoteleostei</taxon>
        <taxon>Acanthomorphata</taxon>
        <taxon>Pelagiaria</taxon>
        <taxon>Scombriformes</taxon>
        <taxon>Scombridae</taxon>
        <taxon>Scomber</taxon>
    </lineage>
</organism>
<dbReference type="GO" id="GO:0005313">
    <property type="term" value="F:L-glutamate transmembrane transporter activity"/>
    <property type="evidence" value="ECO:0007669"/>
    <property type="project" value="TreeGrafter"/>
</dbReference>
<accession>A0AAV1NDX6</accession>
<evidence type="ECO:0000313" key="9">
    <source>
        <dbReference type="Proteomes" id="UP001314229"/>
    </source>
</evidence>
<dbReference type="GO" id="GO:0005886">
    <property type="term" value="C:plasma membrane"/>
    <property type="evidence" value="ECO:0007669"/>
    <property type="project" value="TreeGrafter"/>
</dbReference>
<dbReference type="SUPFAM" id="SSF118215">
    <property type="entry name" value="Proton glutamate symport protein"/>
    <property type="match status" value="1"/>
</dbReference>
<dbReference type="Proteomes" id="UP001314229">
    <property type="component" value="Unassembled WGS sequence"/>
</dbReference>
<evidence type="ECO:0000256" key="5">
    <source>
        <dbReference type="ARBA" id="ARBA00023136"/>
    </source>
</evidence>
<evidence type="ECO:0000313" key="8">
    <source>
        <dbReference type="EMBL" id="CAK6957759.1"/>
    </source>
</evidence>
<proteinExistence type="inferred from homology"/>
<keyword evidence="5 6" id="KW-0472">Membrane</keyword>
<dbReference type="GO" id="GO:0015501">
    <property type="term" value="F:glutamate:sodium symporter activity"/>
    <property type="evidence" value="ECO:0007669"/>
    <property type="project" value="TreeGrafter"/>
</dbReference>
<keyword evidence="6" id="KW-0769">Symport</keyword>
<name>A0AAV1NDX6_SCOSC</name>
<keyword evidence="4 6" id="KW-1133">Transmembrane helix</keyword>
<comment type="similarity">
    <text evidence="6">Belongs to the dicarboxylate/amino acid:cation symporter (DAACS) (TC 2.A.23) family.</text>
</comment>
<evidence type="ECO:0000256" key="4">
    <source>
        <dbReference type="ARBA" id="ARBA00022989"/>
    </source>
</evidence>
<evidence type="ECO:0000256" key="6">
    <source>
        <dbReference type="RuleBase" id="RU361216"/>
    </source>
</evidence>
<dbReference type="Gene3D" id="1.10.3860.10">
    <property type="entry name" value="Sodium:dicarboxylate symporter"/>
    <property type="match status" value="1"/>
</dbReference>
<dbReference type="InterPro" id="IPR036458">
    <property type="entry name" value="Na:dicarbo_symporter_sf"/>
</dbReference>
<protein>
    <recommendedName>
        <fullName evidence="6">Amino acid transporter</fullName>
    </recommendedName>
</protein>